<dbReference type="GO" id="GO:0035197">
    <property type="term" value="F:siRNA binding"/>
    <property type="evidence" value="ECO:0007669"/>
    <property type="project" value="TreeGrafter"/>
</dbReference>
<evidence type="ECO:0000256" key="1">
    <source>
        <dbReference type="SAM" id="MobiDB-lite"/>
    </source>
</evidence>
<dbReference type="SUPFAM" id="SSF53474">
    <property type="entry name" value="alpha/beta-Hydrolases"/>
    <property type="match status" value="1"/>
</dbReference>
<feature type="compositionally biased region" description="Basic residues" evidence="1">
    <location>
        <begin position="1113"/>
        <end position="1123"/>
    </location>
</feature>
<dbReference type="Pfam" id="PF14555">
    <property type="entry name" value="UBA_4"/>
    <property type="match status" value="1"/>
</dbReference>
<feature type="region of interest" description="Disordered" evidence="1">
    <location>
        <begin position="1105"/>
        <end position="1133"/>
    </location>
</feature>
<name>A0AAD5X4Y9_9FUNG</name>
<feature type="compositionally biased region" description="Basic and acidic residues" evidence="1">
    <location>
        <begin position="400"/>
        <end position="409"/>
    </location>
</feature>
<dbReference type="PANTHER" id="PTHR21357">
    <property type="entry name" value="FAM172 FAMILY PROTEIN HOMOLOG CG10038"/>
    <property type="match status" value="1"/>
</dbReference>
<dbReference type="InterPro" id="IPR048263">
    <property type="entry name" value="Arb2"/>
</dbReference>
<evidence type="ECO:0000313" key="3">
    <source>
        <dbReference type="EMBL" id="KAJ3051199.1"/>
    </source>
</evidence>
<dbReference type="Gene3D" id="1.10.8.10">
    <property type="entry name" value="DNA helicase RuvA subunit, C-terminal domain"/>
    <property type="match status" value="1"/>
</dbReference>
<sequence>MASNRDINKVDATMGEPLNQMDPPESRRHGDADDFVANAETTPTKAGLNSSEAALTPTKAASTPDGKSAKATGKAAEATEVEEEEQAERPDDCKSSIGKTLKSIPSPDNSPIEDELHPTPFLRPQKKTSTNTCIMGPQFGPGGSQSSLTSSTTSSQSRSQMPPSGFPLPSTLRTTSIEQNIGKEMYSGTSYADFTARAAGPDRGGGVVGAPERDAYALLGGGAGDFTRTEGAKSLPSGKDVHSKDEEVELNNMAAMEELVKLRKKIQSFILKESDRVLGPRDFKRASRHLSAVEAMVIRDKEVMLVSRQLILLLKQSKIGSILQILSQKSWPNDEYDLPARAKRKVESVIHTIRRAEEDEGAGSDHEAPLEPAKDHDMLGNSHEDKQRQPKRKKAQIKYMRSDESERQEFAPTEYPDGEGIKIAPLNVDEEMEEGIEGGFVESGNYIRKKDVEMEEKREKMKQFISVTKASSVEAAKELCINNWNVQVALDAYFAAKSGAKLSSAESVQELGYAFNEQGQLRRIHDSQPFNFEVRPNDEAYNQAHYEVLGSTVTAHIEDELQTKFDLVRTAIPIDAREEEPTSHIYLSREALTSDRPILMLVPGSLIKVGQWSRKIVINDNINTGSIYNYIRAARKAGYEIVALNPNCNMDAKSKKMIRGSEDPDSHVQYVWQKIVAPAKSQDILIVAHSAGGYSTKKLVLAAYPSIKDRVKAIALTDSVHGRLGEFGRDEVDEWWYQHAINWVASLQPLGTTVRNGSDCVCRSAGDNRHEYTTVSAQKQVIEFFRDRLAGALFRSQDEREVSMSDMDEETNQQILRGSGERDISEKNAWGLGQPIASKKSIFEQQTFNQNGGMSSGIAAEESYNLYDKPLFGCFGPAASYPPKHGEKEANLKERLKRMLRMKPPDCGFAETERRGGTPWNGPERFETEHGDVFELEGFMNTAKGGMDEDGDGVDVDRAQINNNFAKLAEPLFITNRIAHDDLKRRIGMKMQKDNVEKITDDDAATEEKGKDGTNKKKRKKDSESESEVDEEVKGKASKEVEYMVRLLKEKEKERADEAKWGMTIYKEVCSLRRENRKLKREQRALTKEQRALENFTTVVEQAVKTAREDTKKARRGLRRKRPPPVSGNLGGGDVLLLRVTEVEERRHRVRDLRVERADLPASAPSAPRIQEEEEDDFIY</sequence>
<feature type="region of interest" description="Disordered" evidence="1">
    <location>
        <begin position="1"/>
        <end position="172"/>
    </location>
</feature>
<accession>A0AAD5X4Y9</accession>
<reference evidence="3" key="1">
    <citation type="submission" date="2020-05" db="EMBL/GenBank/DDBJ databases">
        <title>Phylogenomic resolution of chytrid fungi.</title>
        <authorList>
            <person name="Stajich J.E."/>
            <person name="Amses K."/>
            <person name="Simmons R."/>
            <person name="Seto K."/>
            <person name="Myers J."/>
            <person name="Bonds A."/>
            <person name="Quandt C.A."/>
            <person name="Barry K."/>
            <person name="Liu P."/>
            <person name="Grigoriev I."/>
            <person name="Longcore J.E."/>
            <person name="James T.Y."/>
        </authorList>
    </citation>
    <scope>NUCLEOTIDE SEQUENCE</scope>
    <source>
        <strain evidence="3">JEL0318</strain>
    </source>
</reference>
<protein>
    <recommendedName>
        <fullName evidence="2">Arb2 domain-containing protein</fullName>
    </recommendedName>
</protein>
<dbReference type="InterPro" id="IPR053858">
    <property type="entry name" value="Arb2_dom"/>
</dbReference>
<feature type="compositionally biased region" description="Polar residues" evidence="1">
    <location>
        <begin position="39"/>
        <end position="53"/>
    </location>
</feature>
<dbReference type="GO" id="GO:0005634">
    <property type="term" value="C:nucleus"/>
    <property type="evidence" value="ECO:0007669"/>
    <property type="project" value="TreeGrafter"/>
</dbReference>
<dbReference type="PANTHER" id="PTHR21357:SF4">
    <property type="entry name" value="FAM172 FAMILY PROTEIN HOMOLOG CG10038"/>
    <property type="match status" value="1"/>
</dbReference>
<feature type="region of interest" description="Disordered" evidence="1">
    <location>
        <begin position="906"/>
        <end position="926"/>
    </location>
</feature>
<dbReference type="InterPro" id="IPR029058">
    <property type="entry name" value="AB_hydrolase_fold"/>
</dbReference>
<proteinExistence type="predicted"/>
<comment type="caution">
    <text evidence="3">The sequence shown here is derived from an EMBL/GenBank/DDBJ whole genome shotgun (WGS) entry which is preliminary data.</text>
</comment>
<dbReference type="InterPro" id="IPR009060">
    <property type="entry name" value="UBA-like_sf"/>
</dbReference>
<dbReference type="GO" id="GO:0031048">
    <property type="term" value="P:regulatory ncRNA-mediated heterochromatin formation"/>
    <property type="evidence" value="ECO:0007669"/>
    <property type="project" value="TreeGrafter"/>
</dbReference>
<feature type="region of interest" description="Disordered" evidence="1">
    <location>
        <begin position="1151"/>
        <end position="1180"/>
    </location>
</feature>
<gene>
    <name evidence="3" type="ORF">HK097_007830</name>
</gene>
<dbReference type="AlphaFoldDB" id="A0AAD5X4Y9"/>
<feature type="region of interest" description="Disordered" evidence="1">
    <location>
        <begin position="998"/>
        <end position="1035"/>
    </location>
</feature>
<dbReference type="Pfam" id="PF22749">
    <property type="entry name" value="Arb2"/>
    <property type="match status" value="1"/>
</dbReference>
<keyword evidence="4" id="KW-1185">Reference proteome</keyword>
<evidence type="ECO:0000313" key="4">
    <source>
        <dbReference type="Proteomes" id="UP001212841"/>
    </source>
</evidence>
<feature type="domain" description="Arb2" evidence="2">
    <location>
        <begin position="507"/>
        <end position="750"/>
    </location>
</feature>
<evidence type="ECO:0000259" key="2">
    <source>
        <dbReference type="Pfam" id="PF22749"/>
    </source>
</evidence>
<dbReference type="EMBL" id="JADGJD010000423">
    <property type="protein sequence ID" value="KAJ3051199.1"/>
    <property type="molecule type" value="Genomic_DNA"/>
</dbReference>
<feature type="compositionally biased region" description="Basic and acidic residues" evidence="1">
    <location>
        <begin position="998"/>
        <end position="1015"/>
    </location>
</feature>
<feature type="compositionally biased region" description="Basic and acidic residues" evidence="1">
    <location>
        <begin position="363"/>
        <end position="388"/>
    </location>
</feature>
<dbReference type="SUPFAM" id="SSF46934">
    <property type="entry name" value="UBA-like"/>
    <property type="match status" value="1"/>
</dbReference>
<feature type="compositionally biased region" description="Low complexity" evidence="1">
    <location>
        <begin position="144"/>
        <end position="163"/>
    </location>
</feature>
<dbReference type="Proteomes" id="UP001212841">
    <property type="component" value="Unassembled WGS sequence"/>
</dbReference>
<feature type="region of interest" description="Disordered" evidence="1">
    <location>
        <begin position="354"/>
        <end position="421"/>
    </location>
</feature>
<dbReference type="Gene3D" id="3.40.50.1820">
    <property type="entry name" value="alpha/beta hydrolase"/>
    <property type="match status" value="1"/>
</dbReference>
<organism evidence="3 4">
    <name type="scientific">Rhizophlyctis rosea</name>
    <dbReference type="NCBI Taxonomy" id="64517"/>
    <lineage>
        <taxon>Eukaryota</taxon>
        <taxon>Fungi</taxon>
        <taxon>Fungi incertae sedis</taxon>
        <taxon>Chytridiomycota</taxon>
        <taxon>Chytridiomycota incertae sedis</taxon>
        <taxon>Chytridiomycetes</taxon>
        <taxon>Rhizophlyctidales</taxon>
        <taxon>Rhizophlyctidaceae</taxon>
        <taxon>Rhizophlyctis</taxon>
    </lineage>
</organism>
<feature type="compositionally biased region" description="Low complexity" evidence="1">
    <location>
        <begin position="69"/>
        <end position="78"/>
    </location>
</feature>